<proteinExistence type="predicted"/>
<reference evidence="1" key="1">
    <citation type="submission" date="2014-09" db="EMBL/GenBank/DDBJ databases">
        <authorList>
            <person name="Magalhaes I.L.F."/>
            <person name="Oliveira U."/>
            <person name="Santos F.R."/>
            <person name="Vidigal T.H.D.A."/>
            <person name="Brescovit A.D."/>
            <person name="Santos A.J."/>
        </authorList>
    </citation>
    <scope>NUCLEOTIDE SEQUENCE</scope>
    <source>
        <tissue evidence="1">Shoot tissue taken approximately 20 cm above the soil surface</tissue>
    </source>
</reference>
<evidence type="ECO:0000313" key="1">
    <source>
        <dbReference type="EMBL" id="JAD73052.1"/>
    </source>
</evidence>
<reference evidence="1" key="2">
    <citation type="journal article" date="2015" name="Data Brief">
        <title>Shoot transcriptome of the giant reed, Arundo donax.</title>
        <authorList>
            <person name="Barrero R.A."/>
            <person name="Guerrero F.D."/>
            <person name="Moolhuijzen P."/>
            <person name="Goolsby J.A."/>
            <person name="Tidwell J."/>
            <person name="Bellgard S.E."/>
            <person name="Bellgard M.I."/>
        </authorList>
    </citation>
    <scope>NUCLEOTIDE SEQUENCE</scope>
    <source>
        <tissue evidence="1">Shoot tissue taken approximately 20 cm above the soil surface</tissue>
    </source>
</reference>
<name>A0A0A9CNH2_ARUDO</name>
<dbReference type="AlphaFoldDB" id="A0A0A9CNH2"/>
<protein>
    <submittedName>
        <fullName evidence="1">Uncharacterized protein</fullName>
    </submittedName>
</protein>
<dbReference type="EMBL" id="GBRH01224843">
    <property type="protein sequence ID" value="JAD73052.1"/>
    <property type="molecule type" value="Transcribed_RNA"/>
</dbReference>
<accession>A0A0A9CNH2</accession>
<sequence length="29" mass="3521">MIFVFSFYECVNKYVFVDSNSYVMWVVCT</sequence>
<organism evidence="1">
    <name type="scientific">Arundo donax</name>
    <name type="common">Giant reed</name>
    <name type="synonym">Donax arundinaceus</name>
    <dbReference type="NCBI Taxonomy" id="35708"/>
    <lineage>
        <taxon>Eukaryota</taxon>
        <taxon>Viridiplantae</taxon>
        <taxon>Streptophyta</taxon>
        <taxon>Embryophyta</taxon>
        <taxon>Tracheophyta</taxon>
        <taxon>Spermatophyta</taxon>
        <taxon>Magnoliopsida</taxon>
        <taxon>Liliopsida</taxon>
        <taxon>Poales</taxon>
        <taxon>Poaceae</taxon>
        <taxon>PACMAD clade</taxon>
        <taxon>Arundinoideae</taxon>
        <taxon>Arundineae</taxon>
        <taxon>Arundo</taxon>
    </lineage>
</organism>